<feature type="region of interest" description="Disordered" evidence="1">
    <location>
        <begin position="65"/>
        <end position="94"/>
    </location>
</feature>
<dbReference type="InParanoid" id="A0A0A0HY34"/>
<proteinExistence type="predicted"/>
<evidence type="ECO:0000256" key="1">
    <source>
        <dbReference type="SAM" id="MobiDB-lite"/>
    </source>
</evidence>
<evidence type="ECO:0000313" key="3">
    <source>
        <dbReference type="Proteomes" id="UP000001628"/>
    </source>
</evidence>
<gene>
    <name evidence="2" type="ORF">PADG_11439</name>
</gene>
<dbReference type="STRING" id="502780.A0A0A0HY34"/>
<sequence length="94" mass="10932">MAYCNKQTKVGELINVLEKLTRSRVQERRFETPTVGRDSRKRDIVGGDSEQRAIEEVWVRNDRKPKRGFSSTMESMEVLESKDVRTRSTQPVAF</sequence>
<dbReference type="VEuPathDB" id="FungiDB:PADG_11439"/>
<dbReference type="OMA" id="AYCNKQT"/>
<dbReference type="AlphaFoldDB" id="A0A0A0HY34"/>
<dbReference type="HOGENOM" id="CLU_2455340_0_0_1"/>
<name>A0A0A0HY34_PARBD</name>
<dbReference type="OrthoDB" id="10333436at2759"/>
<organism evidence="2 3">
    <name type="scientific">Paracoccidioides brasiliensis (strain Pb18)</name>
    <dbReference type="NCBI Taxonomy" id="502780"/>
    <lineage>
        <taxon>Eukaryota</taxon>
        <taxon>Fungi</taxon>
        <taxon>Dikarya</taxon>
        <taxon>Ascomycota</taxon>
        <taxon>Pezizomycotina</taxon>
        <taxon>Eurotiomycetes</taxon>
        <taxon>Eurotiomycetidae</taxon>
        <taxon>Onygenales</taxon>
        <taxon>Ajellomycetaceae</taxon>
        <taxon>Paracoccidioides</taxon>
    </lineage>
</organism>
<dbReference type="EMBL" id="KN275959">
    <property type="protein sequence ID" value="KGM92255.1"/>
    <property type="molecule type" value="Genomic_DNA"/>
</dbReference>
<evidence type="ECO:0000313" key="2">
    <source>
        <dbReference type="EMBL" id="KGM92255.1"/>
    </source>
</evidence>
<dbReference type="GeneID" id="22587336"/>
<dbReference type="KEGG" id="pbn:PADG_11439"/>
<dbReference type="Proteomes" id="UP000001628">
    <property type="component" value="Unassembled WGS sequence"/>
</dbReference>
<protein>
    <submittedName>
        <fullName evidence="2">Uncharacterized protein</fullName>
    </submittedName>
</protein>
<feature type="region of interest" description="Disordered" evidence="1">
    <location>
        <begin position="27"/>
        <end position="46"/>
    </location>
</feature>
<keyword evidence="3" id="KW-1185">Reference proteome</keyword>
<dbReference type="RefSeq" id="XP_010758911.1">
    <property type="nucleotide sequence ID" value="XM_010760609.1"/>
</dbReference>
<accession>A0A0A0HY34</accession>
<reference evidence="2 3" key="1">
    <citation type="journal article" date="2011" name="PLoS Genet.">
        <title>Comparative genomic analysis of human fungal pathogens causing paracoccidioidomycosis.</title>
        <authorList>
            <person name="Desjardins C.A."/>
            <person name="Champion M.D."/>
            <person name="Holder J.W."/>
            <person name="Muszewska A."/>
            <person name="Goldberg J."/>
            <person name="Bailao A.M."/>
            <person name="Brigido M.M."/>
            <person name="Ferreira M.E."/>
            <person name="Garcia A.M."/>
            <person name="Grynberg M."/>
            <person name="Gujja S."/>
            <person name="Heiman D.I."/>
            <person name="Henn M.R."/>
            <person name="Kodira C.D."/>
            <person name="Leon-Narvaez H."/>
            <person name="Longo L.V."/>
            <person name="Ma L.J."/>
            <person name="Malavazi I."/>
            <person name="Matsuo A.L."/>
            <person name="Morais F.V."/>
            <person name="Pereira M."/>
            <person name="Rodriguez-Brito S."/>
            <person name="Sakthikumar S."/>
            <person name="Salem-Izacc S.M."/>
            <person name="Sykes S.M."/>
            <person name="Teixeira M.M."/>
            <person name="Vallejo M.C."/>
            <person name="Walter M.E."/>
            <person name="Yandava C."/>
            <person name="Young S."/>
            <person name="Zeng Q."/>
            <person name="Zucker J."/>
            <person name="Felipe M.S."/>
            <person name="Goldman G.H."/>
            <person name="Haas B.J."/>
            <person name="McEwen J.G."/>
            <person name="Nino-Vega G."/>
            <person name="Puccia R."/>
            <person name="San-Blas G."/>
            <person name="Soares C.M."/>
            <person name="Birren B.W."/>
            <person name="Cuomo C.A."/>
        </authorList>
    </citation>
    <scope>NUCLEOTIDE SEQUENCE [LARGE SCALE GENOMIC DNA]</scope>
    <source>
        <strain evidence="2 3">Pb18</strain>
    </source>
</reference>